<dbReference type="EMBL" id="CP028324">
    <property type="protein sequence ID" value="AVR96559.1"/>
    <property type="molecule type" value="Genomic_DNA"/>
</dbReference>
<name>A0A2R4CA93_9BURK</name>
<dbReference type="OrthoDB" id="9967329at2"/>
<accession>A0A2R4CA93</accession>
<evidence type="ECO:0000256" key="1">
    <source>
        <dbReference type="SAM" id="MobiDB-lite"/>
    </source>
</evidence>
<feature type="region of interest" description="Disordered" evidence="1">
    <location>
        <begin position="42"/>
        <end position="99"/>
    </location>
</feature>
<dbReference type="KEGG" id="masz:C9I28_13285"/>
<feature type="compositionally biased region" description="Low complexity" evidence="1">
    <location>
        <begin position="112"/>
        <end position="124"/>
    </location>
</feature>
<proteinExistence type="predicted"/>
<reference evidence="2 3" key="1">
    <citation type="submission" date="2018-03" db="EMBL/GenBank/DDBJ databases">
        <title>Massilia armeniaca sp. nov., isolated from desert soil.</title>
        <authorList>
            <person name="Huang H."/>
            <person name="Ren M."/>
        </authorList>
    </citation>
    <scope>NUCLEOTIDE SEQUENCE [LARGE SCALE GENOMIC DNA]</scope>
    <source>
        <strain evidence="2 3">ZMN-3</strain>
    </source>
</reference>
<feature type="region of interest" description="Disordered" evidence="1">
    <location>
        <begin position="112"/>
        <end position="145"/>
    </location>
</feature>
<dbReference type="Proteomes" id="UP000240505">
    <property type="component" value="Chromosome"/>
</dbReference>
<evidence type="ECO:0000313" key="2">
    <source>
        <dbReference type="EMBL" id="AVR96559.1"/>
    </source>
</evidence>
<feature type="compositionally biased region" description="Low complexity" evidence="1">
    <location>
        <begin position="134"/>
        <end position="145"/>
    </location>
</feature>
<dbReference type="AlphaFoldDB" id="A0A2R4CA93"/>
<gene>
    <name evidence="2" type="ORF">C9I28_13285</name>
</gene>
<feature type="compositionally biased region" description="Polar residues" evidence="1">
    <location>
        <begin position="43"/>
        <end position="55"/>
    </location>
</feature>
<sequence length="568" mass="63020">MISRCVPRILAQLAAAPDPIASGAIDADLIKGVTMAPRAELTTRLSSATHPTTAQRQRDAAAPRFHPSGDAGQSRAPYGPGERAAALGAAQAMADHSPRTQRLAQLQRLTLPQQAGQQRPRPAGWHPAGRQYSRARPAAPAAGMASGPVLQPVWENVDEDVMKWDVALGGVDWYVNRLGMMWFQIVDETAAGANLPSYRALEGKIRSWNEWNQISVKPSPEWLQGQTDAAREALEEQERLESSGDSAWRTGHANKAFQQAAKVDPDGFNTGHHKLAKSTIEWVYQNLSEEQRVIARKRLDLPANAGLASFQSLFSNLTFGPLSAQRFEDPKRALDPNTRGPRLKRTLTPRSLEYFILNDYIAAIEGPGSASFDARAKRGFSESEFAFILDKMERAEKKHAIITKGGGLDTNTSMWSKSGSAEKPWGKVDSDVADIPEEHLSATVRELKSPAHQAVDANPRTFHPPRGKHRECEMSEAEYLNVMRRPDTEARRATINGGILSRNLHRMVMGKATSRGPDKWHHHWQLNDQNQWEWHDATEHWVMSDQGPAPLNAAARAIHERDELNRQI</sequence>
<protein>
    <submittedName>
        <fullName evidence="2">Uncharacterized protein</fullName>
    </submittedName>
</protein>
<evidence type="ECO:0000313" key="3">
    <source>
        <dbReference type="Proteomes" id="UP000240505"/>
    </source>
</evidence>
<keyword evidence="3" id="KW-1185">Reference proteome</keyword>
<feature type="compositionally biased region" description="Low complexity" evidence="1">
    <location>
        <begin position="84"/>
        <end position="99"/>
    </location>
</feature>
<organism evidence="2 3">
    <name type="scientific">Pseudoduganella armeniaca</name>
    <dbReference type="NCBI Taxonomy" id="2072590"/>
    <lineage>
        <taxon>Bacteria</taxon>
        <taxon>Pseudomonadati</taxon>
        <taxon>Pseudomonadota</taxon>
        <taxon>Betaproteobacteria</taxon>
        <taxon>Burkholderiales</taxon>
        <taxon>Oxalobacteraceae</taxon>
        <taxon>Telluria group</taxon>
        <taxon>Pseudoduganella</taxon>
    </lineage>
</organism>